<dbReference type="InterPro" id="IPR008271">
    <property type="entry name" value="Ser/Thr_kinase_AS"/>
</dbReference>
<reference evidence="1 2" key="1">
    <citation type="submission" date="2024-09" db="EMBL/GenBank/DDBJ databases">
        <title>Itraconazole resistance in Madurella fahalii resulting from another homologue of gene encoding cytochrome P450 14-alpha sterol demethylase (CYP51).</title>
        <authorList>
            <person name="Yoshioka I."/>
            <person name="Fahal A.H."/>
            <person name="Kaneko S."/>
            <person name="Yaguchi T."/>
        </authorList>
    </citation>
    <scope>NUCLEOTIDE SEQUENCE [LARGE SCALE GENOMIC DNA]</scope>
    <source>
        <strain evidence="1 2">IFM 68171</strain>
    </source>
</reference>
<accession>A0ABQ0GTN8</accession>
<dbReference type="PROSITE" id="PS00108">
    <property type="entry name" value="PROTEIN_KINASE_ST"/>
    <property type="match status" value="1"/>
</dbReference>
<dbReference type="Gene3D" id="1.10.510.10">
    <property type="entry name" value="Transferase(Phosphotransferase) domain 1"/>
    <property type="match status" value="1"/>
</dbReference>
<comment type="caution">
    <text evidence="1">The sequence shown here is derived from an EMBL/GenBank/DDBJ whole genome shotgun (WGS) entry which is preliminary data.</text>
</comment>
<dbReference type="EMBL" id="BAAFSV010000006">
    <property type="protein sequence ID" value="GAB1321111.1"/>
    <property type="molecule type" value="Genomic_DNA"/>
</dbReference>
<dbReference type="SUPFAM" id="SSF56112">
    <property type="entry name" value="Protein kinase-like (PK-like)"/>
    <property type="match status" value="1"/>
</dbReference>
<dbReference type="GeneID" id="98182063"/>
<dbReference type="InterPro" id="IPR011009">
    <property type="entry name" value="Kinase-like_dom_sf"/>
</dbReference>
<proteinExistence type="predicted"/>
<evidence type="ECO:0008006" key="3">
    <source>
        <dbReference type="Google" id="ProtNLM"/>
    </source>
</evidence>
<dbReference type="Proteomes" id="UP001628179">
    <property type="component" value="Unassembled WGS sequence"/>
</dbReference>
<keyword evidence="2" id="KW-1185">Reference proteome</keyword>
<protein>
    <recommendedName>
        <fullName evidence="3">Protein kinase domain-containing protein</fullName>
    </recommendedName>
</protein>
<sequence length="296" mass="32157">MAIKANTSRRVESARFARKPTLHVGLELHPRHPLAPPALRLAAVVGEKIDVAVAASWQIRGAFIAPFSHYEAILGPSTQQTGGDKVKILGRLLQTLEDNQVPGPQFFRLHQGFSTCLGEGGQGNVRGIDEAVAKRYDKAENEVRSKWPVRLIAIKQYQHSKNKYDPQPPTLSFAAGDGNGSAAAAAKARADNELTGRFRAADSSARACVSTLRPSPTPTSLATRAPIFLWKLLVHWTGLMQDPCETVRLLCIDIGHGLGSLHDHGFTHGDLKPNNVLIFQLRGADGRTSFVTLDEP</sequence>
<evidence type="ECO:0000313" key="2">
    <source>
        <dbReference type="Proteomes" id="UP001628179"/>
    </source>
</evidence>
<dbReference type="RefSeq" id="XP_070922841.1">
    <property type="nucleotide sequence ID" value="XM_071066740.1"/>
</dbReference>
<gene>
    <name evidence="1" type="ORF">MFIFM68171_11321</name>
</gene>
<evidence type="ECO:0000313" key="1">
    <source>
        <dbReference type="EMBL" id="GAB1321111.1"/>
    </source>
</evidence>
<organism evidence="1 2">
    <name type="scientific">Madurella fahalii</name>
    <dbReference type="NCBI Taxonomy" id="1157608"/>
    <lineage>
        <taxon>Eukaryota</taxon>
        <taxon>Fungi</taxon>
        <taxon>Dikarya</taxon>
        <taxon>Ascomycota</taxon>
        <taxon>Pezizomycotina</taxon>
        <taxon>Sordariomycetes</taxon>
        <taxon>Sordariomycetidae</taxon>
        <taxon>Sordariales</taxon>
        <taxon>Sordariales incertae sedis</taxon>
        <taxon>Madurella</taxon>
    </lineage>
</organism>
<name>A0ABQ0GTN8_9PEZI</name>